<organism evidence="7">
    <name type="scientific">freshwater metagenome</name>
    <dbReference type="NCBI Taxonomy" id="449393"/>
    <lineage>
        <taxon>unclassified sequences</taxon>
        <taxon>metagenomes</taxon>
        <taxon>ecological metagenomes</taxon>
    </lineage>
</organism>
<evidence type="ECO:0000259" key="6">
    <source>
        <dbReference type="Pfam" id="PF08386"/>
    </source>
</evidence>
<dbReference type="InterPro" id="IPR051601">
    <property type="entry name" value="Serine_prot/Carboxylest_S33"/>
</dbReference>
<comment type="similarity">
    <text evidence="1">Belongs to the peptidase S33 family.</text>
</comment>
<dbReference type="GO" id="GO:0016787">
    <property type="term" value="F:hydrolase activity"/>
    <property type="evidence" value="ECO:0007669"/>
    <property type="project" value="UniProtKB-KW"/>
</dbReference>
<dbReference type="AlphaFoldDB" id="A0A6J6D929"/>
<dbReference type="InterPro" id="IPR029058">
    <property type="entry name" value="AB_hydrolase_fold"/>
</dbReference>
<evidence type="ECO:0000256" key="4">
    <source>
        <dbReference type="SAM" id="Phobius"/>
    </source>
</evidence>
<dbReference type="EMBL" id="CAEZTC010000089">
    <property type="protein sequence ID" value="CAB4560500.1"/>
    <property type="molecule type" value="Genomic_DNA"/>
</dbReference>
<gene>
    <name evidence="7" type="ORF">UFOPK1572_00796</name>
</gene>
<dbReference type="PANTHER" id="PTHR43248:SF29">
    <property type="entry name" value="TRIPEPTIDYL AMINOPEPTIDASE"/>
    <property type="match status" value="1"/>
</dbReference>
<evidence type="ECO:0000313" key="7">
    <source>
        <dbReference type="EMBL" id="CAB4560500.1"/>
    </source>
</evidence>
<keyword evidence="4" id="KW-0472">Membrane</keyword>
<keyword evidence="2" id="KW-0732">Signal</keyword>
<evidence type="ECO:0000256" key="3">
    <source>
        <dbReference type="ARBA" id="ARBA00022801"/>
    </source>
</evidence>
<feature type="domain" description="Peptidase S33 tripeptidyl aminopeptidase-like C-terminal" evidence="6">
    <location>
        <begin position="435"/>
        <end position="522"/>
    </location>
</feature>
<name>A0A6J6D929_9ZZZZ</name>
<dbReference type="InterPro" id="IPR000073">
    <property type="entry name" value="AB_hydrolase_1"/>
</dbReference>
<accession>A0A6J6D929</accession>
<evidence type="ECO:0000259" key="5">
    <source>
        <dbReference type="Pfam" id="PF00561"/>
    </source>
</evidence>
<reference evidence="7" key="1">
    <citation type="submission" date="2020-05" db="EMBL/GenBank/DDBJ databases">
        <authorList>
            <person name="Chiriac C."/>
            <person name="Salcher M."/>
            <person name="Ghai R."/>
            <person name="Kavagutti S V."/>
        </authorList>
    </citation>
    <scope>NUCLEOTIDE SEQUENCE</scope>
</reference>
<proteinExistence type="inferred from homology"/>
<evidence type="ECO:0000256" key="1">
    <source>
        <dbReference type="ARBA" id="ARBA00010088"/>
    </source>
</evidence>
<protein>
    <submittedName>
        <fullName evidence="7">Unannotated protein</fullName>
    </submittedName>
</protein>
<dbReference type="Pfam" id="PF08386">
    <property type="entry name" value="Abhydrolase_4"/>
    <property type="match status" value="1"/>
</dbReference>
<keyword evidence="4" id="KW-1133">Transmembrane helix</keyword>
<dbReference type="InterPro" id="IPR013595">
    <property type="entry name" value="Pept_S33_TAP-like_C"/>
</dbReference>
<keyword evidence="3" id="KW-0378">Hydrolase</keyword>
<sequence>MLGMLHYYYIAFMLFVMSNTPSFEDVINPELTPNVRRRLRLPLVVIVALTVFAAGLVTGVLSRDDDTAFSLEWSKGADDVEEATLTVPVDHADTDGPTMDLQVTRRVATDPDKRIGSLIVNPGGPGFGASMMVTQASMIFQEELLASFDIVALDPRGTGKSTPAIDCIDDYDQLTINSDPTPADEQARQAQRDEYKALVESCIERTGDAISHMTTAATARDIDLLRQALGENTISYFGTSYGCELGATWATLFPSTVRAAVLDGCADPTADTLDSLRQQAGGFQASLENFMAMCVSVGPQCPIPHNGDPADALRTLWDRVAREPIPGIAGRPDVNESTLQTALIAAMYTEDLWPTLAEAITTALSGDGSLLTELADSYNQRRPDGTWGNELEAFSVITCLDARNTPTDAEYEAIAKELSTTAPLLYPDGVFITSQCPYLPAAGESPVTITGASATVMLVIGNTGDPATPFASTERMAAALESAVLVAVESNNHGGYGINDCINEAVHRYLIDGTAPQEGTRC</sequence>
<dbReference type="Gene3D" id="3.40.50.1820">
    <property type="entry name" value="alpha/beta hydrolase"/>
    <property type="match status" value="1"/>
</dbReference>
<feature type="domain" description="AB hydrolase-1" evidence="5">
    <location>
        <begin position="118"/>
        <end position="292"/>
    </location>
</feature>
<dbReference type="SUPFAM" id="SSF53474">
    <property type="entry name" value="alpha/beta-Hydrolases"/>
    <property type="match status" value="1"/>
</dbReference>
<feature type="transmembrane region" description="Helical" evidence="4">
    <location>
        <begin position="6"/>
        <end position="27"/>
    </location>
</feature>
<evidence type="ECO:0000256" key="2">
    <source>
        <dbReference type="ARBA" id="ARBA00022729"/>
    </source>
</evidence>
<feature type="transmembrane region" description="Helical" evidence="4">
    <location>
        <begin position="39"/>
        <end position="61"/>
    </location>
</feature>
<dbReference type="Pfam" id="PF00561">
    <property type="entry name" value="Abhydrolase_1"/>
    <property type="match status" value="1"/>
</dbReference>
<keyword evidence="4" id="KW-0812">Transmembrane</keyword>
<dbReference type="PANTHER" id="PTHR43248">
    <property type="entry name" value="2-SUCCINYL-6-HYDROXY-2,4-CYCLOHEXADIENE-1-CARBOXYLATE SYNTHASE"/>
    <property type="match status" value="1"/>
</dbReference>